<dbReference type="HAMAP" id="MF_01959">
    <property type="entry name" value="CcmE"/>
    <property type="match status" value="1"/>
</dbReference>
<keyword evidence="10" id="KW-1003">Cell membrane</keyword>
<accession>A0ABZ2G292</accession>
<keyword evidence="8 10" id="KW-0408">Iron</keyword>
<comment type="subcellular location">
    <subcellularLocation>
        <location evidence="10">Cell membrane</location>
        <topology evidence="10">Single-pass type II membrane protein</topology>
    </subcellularLocation>
    <subcellularLocation>
        <location evidence="1">Membrane</location>
    </subcellularLocation>
</comment>
<protein>
    <recommendedName>
        <fullName evidence="10">Cytochrome c-type biogenesis protein CcmE</fullName>
    </recommendedName>
    <alternativeName>
        <fullName evidence="10">Cytochrome c maturation protein E</fullName>
    </alternativeName>
    <alternativeName>
        <fullName evidence="10">Heme chaperone CcmE</fullName>
    </alternativeName>
</protein>
<reference evidence="11 12" key="1">
    <citation type="submission" date="2024-02" db="EMBL/GenBank/DDBJ databases">
        <title>Full genome sequence of Sphingomonas kaistensis.</title>
        <authorList>
            <person name="Poletto B.L."/>
            <person name="Silva G."/>
            <person name="Galante D."/>
            <person name="Campos K.R."/>
            <person name="Santos M.B.N."/>
            <person name="Sacchi C.T."/>
        </authorList>
    </citation>
    <scope>NUCLEOTIDE SEQUENCE [LARGE SCALE GENOMIC DNA]</scope>
    <source>
        <strain evidence="11 12">MA4R</strain>
    </source>
</reference>
<dbReference type="InterPro" id="IPR036127">
    <property type="entry name" value="CcmE-like_sf"/>
</dbReference>
<organism evidence="11 12">
    <name type="scientific">Sphingomonas kaistensis</name>
    <dbReference type="NCBI Taxonomy" id="298708"/>
    <lineage>
        <taxon>Bacteria</taxon>
        <taxon>Pseudomonadati</taxon>
        <taxon>Pseudomonadota</taxon>
        <taxon>Alphaproteobacteria</taxon>
        <taxon>Sphingomonadales</taxon>
        <taxon>Sphingomonadaceae</taxon>
        <taxon>Sphingomonas</taxon>
    </lineage>
</organism>
<dbReference type="PANTHER" id="PTHR34128:SF2">
    <property type="entry name" value="CYTOCHROME C-TYPE BIOGENESIS PROTEIN CCME HOMOLOG, MITOCHONDRIAL"/>
    <property type="match status" value="1"/>
</dbReference>
<dbReference type="InterPro" id="IPR004329">
    <property type="entry name" value="CcmE"/>
</dbReference>
<proteinExistence type="inferred from homology"/>
<dbReference type="EMBL" id="CP145607">
    <property type="protein sequence ID" value="WWM71080.1"/>
    <property type="molecule type" value="Genomic_DNA"/>
</dbReference>
<dbReference type="Gene3D" id="2.40.50.140">
    <property type="entry name" value="Nucleic acid-binding proteins"/>
    <property type="match status" value="1"/>
</dbReference>
<sequence>MTLAPKHQRLVLVLLAVAALIGAVMLAMWGLSDRAAYFRTPQDVAAGRAEVGVPLRLGGMVEKGSIQRMPDGVSVAFVLTDGVGRVPVTFTGIVPDLFKENSGAIAEGQLGRDGTFAATNILAKHDERYMPPQMGNQAAEMMTRETVK</sequence>
<name>A0ABZ2G292_9SPHN</name>
<keyword evidence="9 10" id="KW-0472">Membrane</keyword>
<feature type="topological domain" description="Cytoplasmic" evidence="10">
    <location>
        <begin position="1"/>
        <end position="9"/>
    </location>
</feature>
<evidence type="ECO:0000313" key="12">
    <source>
        <dbReference type="Proteomes" id="UP001382935"/>
    </source>
</evidence>
<feature type="binding site" description="axial binding residue" evidence="10">
    <location>
        <position position="129"/>
    </location>
    <ligand>
        <name>heme</name>
        <dbReference type="ChEBI" id="CHEBI:30413"/>
    </ligand>
    <ligandPart>
        <name>Fe</name>
        <dbReference type="ChEBI" id="CHEBI:18248"/>
    </ligandPart>
</feature>
<keyword evidence="12" id="KW-1185">Reference proteome</keyword>
<keyword evidence="3 10" id="KW-0812">Transmembrane</keyword>
<dbReference type="RefSeq" id="WP_338504367.1">
    <property type="nucleotide sequence ID" value="NZ_CP145607.1"/>
</dbReference>
<keyword evidence="6 10" id="KW-0735">Signal-anchor</keyword>
<feature type="topological domain" description="Extracellular" evidence="10">
    <location>
        <begin position="31"/>
        <end position="148"/>
    </location>
</feature>
<dbReference type="PANTHER" id="PTHR34128">
    <property type="entry name" value="CYTOCHROME C-TYPE BIOGENESIS PROTEIN CCME HOMOLOG, MITOCHONDRIAL"/>
    <property type="match status" value="1"/>
</dbReference>
<dbReference type="Proteomes" id="UP001382935">
    <property type="component" value="Chromosome"/>
</dbReference>
<evidence type="ECO:0000256" key="10">
    <source>
        <dbReference type="HAMAP-Rule" id="MF_01959"/>
    </source>
</evidence>
<gene>
    <name evidence="10 11" type="primary">ccmE</name>
    <name evidence="10" type="synonym">cycJ</name>
    <name evidence="11" type="ORF">V6R86_10435</name>
</gene>
<evidence type="ECO:0000256" key="3">
    <source>
        <dbReference type="ARBA" id="ARBA00022692"/>
    </source>
</evidence>
<evidence type="ECO:0000256" key="2">
    <source>
        <dbReference type="ARBA" id="ARBA00022617"/>
    </source>
</evidence>
<evidence type="ECO:0000256" key="1">
    <source>
        <dbReference type="ARBA" id="ARBA00004370"/>
    </source>
</evidence>
<evidence type="ECO:0000256" key="5">
    <source>
        <dbReference type="ARBA" id="ARBA00022748"/>
    </source>
</evidence>
<evidence type="ECO:0000256" key="7">
    <source>
        <dbReference type="ARBA" id="ARBA00022989"/>
    </source>
</evidence>
<keyword evidence="5 10" id="KW-0201">Cytochrome c-type biogenesis</keyword>
<feature type="binding site" description="covalent" evidence="10">
    <location>
        <position position="125"/>
    </location>
    <ligand>
        <name>heme</name>
        <dbReference type="ChEBI" id="CHEBI:30413"/>
    </ligand>
</feature>
<keyword evidence="7 10" id="KW-1133">Transmembrane helix</keyword>
<comment type="similarity">
    <text evidence="10">Belongs to the CcmE/CycJ family.</text>
</comment>
<evidence type="ECO:0000256" key="9">
    <source>
        <dbReference type="ARBA" id="ARBA00023136"/>
    </source>
</evidence>
<comment type="function">
    <text evidence="10">Heme chaperone required for the biogenesis of c-type cytochromes. Transiently binds heme delivered by CcmC and transfers the heme to apo-cytochromes in a process facilitated by CcmF and CcmH.</text>
</comment>
<evidence type="ECO:0000256" key="8">
    <source>
        <dbReference type="ARBA" id="ARBA00023004"/>
    </source>
</evidence>
<evidence type="ECO:0000256" key="4">
    <source>
        <dbReference type="ARBA" id="ARBA00022723"/>
    </source>
</evidence>
<keyword evidence="4 10" id="KW-0479">Metal-binding</keyword>
<evidence type="ECO:0000313" key="11">
    <source>
        <dbReference type="EMBL" id="WWM71080.1"/>
    </source>
</evidence>
<dbReference type="InterPro" id="IPR012340">
    <property type="entry name" value="NA-bd_OB-fold"/>
</dbReference>
<dbReference type="NCBIfam" id="NF009727">
    <property type="entry name" value="PRK13254.1-1"/>
    <property type="match status" value="1"/>
</dbReference>
<keyword evidence="2 10" id="KW-0349">Heme</keyword>
<dbReference type="Pfam" id="PF03100">
    <property type="entry name" value="CcmE"/>
    <property type="match status" value="1"/>
</dbReference>
<evidence type="ECO:0000256" key="6">
    <source>
        <dbReference type="ARBA" id="ARBA00022968"/>
    </source>
</evidence>
<dbReference type="SUPFAM" id="SSF82093">
    <property type="entry name" value="Heme chaperone CcmE"/>
    <property type="match status" value="1"/>
</dbReference>